<dbReference type="Proteomes" id="UP001595778">
    <property type="component" value="Unassembled WGS sequence"/>
</dbReference>
<evidence type="ECO:0000313" key="3">
    <source>
        <dbReference type="Proteomes" id="UP001595778"/>
    </source>
</evidence>
<dbReference type="EMBL" id="JBHSDQ010000001">
    <property type="protein sequence ID" value="MFC4394709.1"/>
    <property type="molecule type" value="Genomic_DNA"/>
</dbReference>
<comment type="caution">
    <text evidence="2">The sequence shown here is derived from an EMBL/GenBank/DDBJ whole genome shotgun (WGS) entry which is preliminary data.</text>
</comment>
<gene>
    <name evidence="2" type="ORF">ACFO0G_01285</name>
</gene>
<feature type="region of interest" description="Disordered" evidence="1">
    <location>
        <begin position="218"/>
        <end position="240"/>
    </location>
</feature>
<protein>
    <submittedName>
        <fullName evidence="2">Uncharacterized protein</fullName>
    </submittedName>
</protein>
<sequence length="552" mass="60160">MNATGDQTTLHPYWDVWQIVQGALDASKPAAAATAFHRAVSLMPTEIPAAEKNPALMPESFRELRKLEVSDYDRAKGVTSYFAYPLTDRGAFAYAAALGDIGSLAILDSFCGRFGSEEPKPCSDDYLRIVAKVREIVAAKELTDIKDVRKVFSAEDRVRLRSVWRAMRDAGQLIVETKGTKILFHRTAPEPAPSPAKPVPFRKGMKVAEARLLELPPRWGSVDAGRPADGESPLDGWTTATPAGTPLAKALQRTRTAEPLSAGANTWLQTGFGKRADGSRYFPTEVIGPDGSVLDAVDLEPGRLRSDPQGDCVVSVDSDVIARIYSLDARLVAAFDMGSSPEVLDVMRKFGDRSLQPSSAVRSVHASIAQGLLVVSVIDHVFVYKFDGEVVAALRLNEAVKEHLYEGVSVGSSSRPDWAYFVQLAAGGDDVFIGAYSGLLLKMKFNGDLTRSWNIDQAPMLLRETPGGIAGLVGMRFFQANGGEPVEYKQAEFNQIPEVIGKHVLLKTRKTSAVFDLESFQGWKVDLPEARRAAYLVNGGLVMETTKSRYSF</sequence>
<dbReference type="RefSeq" id="WP_376976161.1">
    <property type="nucleotide sequence ID" value="NZ_JBHSDQ010000001.1"/>
</dbReference>
<proteinExistence type="predicted"/>
<accession>A0ABV8WDA7</accession>
<organism evidence="2 3">
    <name type="scientific">Arthrobacter sedimenti</name>
    <dbReference type="NCBI Taxonomy" id="2694931"/>
    <lineage>
        <taxon>Bacteria</taxon>
        <taxon>Bacillati</taxon>
        <taxon>Actinomycetota</taxon>
        <taxon>Actinomycetes</taxon>
        <taxon>Micrococcales</taxon>
        <taxon>Micrococcaceae</taxon>
        <taxon>Arthrobacter</taxon>
    </lineage>
</organism>
<name>A0ABV8WDA7_9MICC</name>
<keyword evidence="3" id="KW-1185">Reference proteome</keyword>
<evidence type="ECO:0000256" key="1">
    <source>
        <dbReference type="SAM" id="MobiDB-lite"/>
    </source>
</evidence>
<reference evidence="3" key="1">
    <citation type="journal article" date="2019" name="Int. J. Syst. Evol. Microbiol.">
        <title>The Global Catalogue of Microorganisms (GCM) 10K type strain sequencing project: providing services to taxonomists for standard genome sequencing and annotation.</title>
        <authorList>
            <consortium name="The Broad Institute Genomics Platform"/>
            <consortium name="The Broad Institute Genome Sequencing Center for Infectious Disease"/>
            <person name="Wu L."/>
            <person name="Ma J."/>
        </authorList>
    </citation>
    <scope>NUCLEOTIDE SEQUENCE [LARGE SCALE GENOMIC DNA]</scope>
    <source>
        <strain evidence="3">PJ61</strain>
    </source>
</reference>
<evidence type="ECO:0000313" key="2">
    <source>
        <dbReference type="EMBL" id="MFC4394709.1"/>
    </source>
</evidence>